<reference evidence="4 6" key="1">
    <citation type="journal article" date="2012" name="Nature">
        <title>Algal genomes reveal evolutionary mosaicism and the fate of nucleomorphs.</title>
        <authorList>
            <consortium name="DOE Joint Genome Institute"/>
            <person name="Curtis B.A."/>
            <person name="Tanifuji G."/>
            <person name="Burki F."/>
            <person name="Gruber A."/>
            <person name="Irimia M."/>
            <person name="Maruyama S."/>
            <person name="Arias M.C."/>
            <person name="Ball S.G."/>
            <person name="Gile G.H."/>
            <person name="Hirakawa Y."/>
            <person name="Hopkins J.F."/>
            <person name="Kuo A."/>
            <person name="Rensing S.A."/>
            <person name="Schmutz J."/>
            <person name="Symeonidi A."/>
            <person name="Elias M."/>
            <person name="Eveleigh R.J."/>
            <person name="Herman E.K."/>
            <person name="Klute M.J."/>
            <person name="Nakayama T."/>
            <person name="Obornik M."/>
            <person name="Reyes-Prieto A."/>
            <person name="Armbrust E.V."/>
            <person name="Aves S.J."/>
            <person name="Beiko R.G."/>
            <person name="Coutinho P."/>
            <person name="Dacks J.B."/>
            <person name="Durnford D.G."/>
            <person name="Fast N.M."/>
            <person name="Green B.R."/>
            <person name="Grisdale C.J."/>
            <person name="Hempel F."/>
            <person name="Henrissat B."/>
            <person name="Hoppner M.P."/>
            <person name="Ishida K."/>
            <person name="Kim E."/>
            <person name="Koreny L."/>
            <person name="Kroth P.G."/>
            <person name="Liu Y."/>
            <person name="Malik S.B."/>
            <person name="Maier U.G."/>
            <person name="McRose D."/>
            <person name="Mock T."/>
            <person name="Neilson J.A."/>
            <person name="Onodera N.T."/>
            <person name="Poole A.M."/>
            <person name="Pritham E.J."/>
            <person name="Richards T.A."/>
            <person name="Rocap G."/>
            <person name="Roy S.W."/>
            <person name="Sarai C."/>
            <person name="Schaack S."/>
            <person name="Shirato S."/>
            <person name="Slamovits C.H."/>
            <person name="Spencer D.F."/>
            <person name="Suzuki S."/>
            <person name="Worden A.Z."/>
            <person name="Zauner S."/>
            <person name="Barry K."/>
            <person name="Bell C."/>
            <person name="Bharti A.K."/>
            <person name="Crow J.A."/>
            <person name="Grimwood J."/>
            <person name="Kramer R."/>
            <person name="Lindquist E."/>
            <person name="Lucas S."/>
            <person name="Salamov A."/>
            <person name="McFadden G.I."/>
            <person name="Lane C.E."/>
            <person name="Keeling P.J."/>
            <person name="Gray M.W."/>
            <person name="Grigoriev I.V."/>
            <person name="Archibald J.M."/>
        </authorList>
    </citation>
    <scope>NUCLEOTIDE SEQUENCE</scope>
    <source>
        <strain evidence="4 6">CCMP2712</strain>
    </source>
</reference>
<keyword evidence="1" id="KW-0408">Iron</keyword>
<name>L1J1L2_GUITC</name>
<organism evidence="4">
    <name type="scientific">Guillardia theta (strain CCMP2712)</name>
    <name type="common">Cryptophyte</name>
    <dbReference type="NCBI Taxonomy" id="905079"/>
    <lineage>
        <taxon>Eukaryota</taxon>
        <taxon>Cryptophyceae</taxon>
        <taxon>Pyrenomonadales</taxon>
        <taxon>Geminigeraceae</taxon>
        <taxon>Guillardia</taxon>
    </lineage>
</organism>
<evidence type="ECO:0000313" key="5">
    <source>
        <dbReference type="EnsemblProtists" id="EKX42029"/>
    </source>
</evidence>
<evidence type="ECO:0000313" key="6">
    <source>
        <dbReference type="Proteomes" id="UP000011087"/>
    </source>
</evidence>
<dbReference type="NCBIfam" id="TIGR00276">
    <property type="entry name" value="tRNA epoxyqueuosine(34) reductase QueG"/>
    <property type="match status" value="1"/>
</dbReference>
<dbReference type="PANTHER" id="PTHR30002:SF4">
    <property type="entry name" value="EPOXYQUEUOSINE REDUCTASE"/>
    <property type="match status" value="1"/>
</dbReference>
<dbReference type="eggNOG" id="ENOG502S0QE">
    <property type="taxonomic scope" value="Eukaryota"/>
</dbReference>
<dbReference type="KEGG" id="gtt:GUITHDRAFT_111884"/>
<evidence type="ECO:0000256" key="2">
    <source>
        <dbReference type="SAM" id="MobiDB-lite"/>
    </source>
</evidence>
<sequence>MYVDGSGPKVGSGFFLGEILTTIPLPADEVKRSRAGCGKCSKCMTACPTNAFVGEHVLDARKCISYLTIENKGSIPHELREPMGNRIYGCDVCQQVCPWNKFEWGDIAGSPLFGQVDLSVSAPKLQDLLLMSEDSFLQTFSSSPIKRIGLARFIRNVAVAAGNSRNKLLVPVVEEALRAWAGKDEMVAEHLEWAKSRLMAASGEEEATKKEGTQGGETKGEEQRRTE</sequence>
<feature type="compositionally biased region" description="Basic and acidic residues" evidence="2">
    <location>
        <begin position="206"/>
        <end position="227"/>
    </location>
</feature>
<dbReference type="EnsemblProtists" id="EKX42029">
    <property type="protein sequence ID" value="EKX42029"/>
    <property type="gene ID" value="GUITHDRAFT_111884"/>
</dbReference>
<evidence type="ECO:0000259" key="3">
    <source>
        <dbReference type="PROSITE" id="PS51379"/>
    </source>
</evidence>
<reference evidence="6" key="2">
    <citation type="submission" date="2012-11" db="EMBL/GenBank/DDBJ databases">
        <authorList>
            <person name="Kuo A."/>
            <person name="Curtis B.A."/>
            <person name="Tanifuji G."/>
            <person name="Burki F."/>
            <person name="Gruber A."/>
            <person name="Irimia M."/>
            <person name="Maruyama S."/>
            <person name="Arias M.C."/>
            <person name="Ball S.G."/>
            <person name="Gile G.H."/>
            <person name="Hirakawa Y."/>
            <person name="Hopkins J.F."/>
            <person name="Rensing S.A."/>
            <person name="Schmutz J."/>
            <person name="Symeonidi A."/>
            <person name="Elias M."/>
            <person name="Eveleigh R.J."/>
            <person name="Herman E.K."/>
            <person name="Klute M.J."/>
            <person name="Nakayama T."/>
            <person name="Obornik M."/>
            <person name="Reyes-Prieto A."/>
            <person name="Armbrust E.V."/>
            <person name="Aves S.J."/>
            <person name="Beiko R.G."/>
            <person name="Coutinho P."/>
            <person name="Dacks J.B."/>
            <person name="Durnford D.G."/>
            <person name="Fast N.M."/>
            <person name="Green B.R."/>
            <person name="Grisdale C."/>
            <person name="Hempe F."/>
            <person name="Henrissat B."/>
            <person name="Hoppner M.P."/>
            <person name="Ishida K.-I."/>
            <person name="Kim E."/>
            <person name="Koreny L."/>
            <person name="Kroth P.G."/>
            <person name="Liu Y."/>
            <person name="Malik S.-B."/>
            <person name="Maier U.G."/>
            <person name="McRose D."/>
            <person name="Mock T."/>
            <person name="Neilson J.A."/>
            <person name="Onodera N.T."/>
            <person name="Poole A.M."/>
            <person name="Pritham E.J."/>
            <person name="Richards T.A."/>
            <person name="Rocap G."/>
            <person name="Roy S.W."/>
            <person name="Sarai C."/>
            <person name="Schaack S."/>
            <person name="Shirato S."/>
            <person name="Slamovits C.H."/>
            <person name="Spencer D.F."/>
            <person name="Suzuki S."/>
            <person name="Worden A.Z."/>
            <person name="Zauner S."/>
            <person name="Barry K."/>
            <person name="Bell C."/>
            <person name="Bharti A.K."/>
            <person name="Crow J.A."/>
            <person name="Grimwood J."/>
            <person name="Kramer R."/>
            <person name="Lindquist E."/>
            <person name="Lucas S."/>
            <person name="Salamov A."/>
            <person name="McFadden G.I."/>
            <person name="Lane C.E."/>
            <person name="Keeling P.J."/>
            <person name="Gray M.W."/>
            <person name="Grigoriev I.V."/>
            <person name="Archibald J.M."/>
        </authorList>
    </citation>
    <scope>NUCLEOTIDE SEQUENCE</scope>
    <source>
        <strain evidence="6">CCMP2712</strain>
    </source>
</reference>
<dbReference type="OMA" id="YGAWIRN"/>
<proteinExistence type="predicted"/>
<dbReference type="PROSITE" id="PS00198">
    <property type="entry name" value="4FE4S_FER_1"/>
    <property type="match status" value="1"/>
</dbReference>
<dbReference type="GO" id="GO:0052693">
    <property type="term" value="F:epoxyqueuosine reductase activity"/>
    <property type="evidence" value="ECO:0007669"/>
    <property type="project" value="TreeGrafter"/>
</dbReference>
<dbReference type="Proteomes" id="UP000011087">
    <property type="component" value="Unassembled WGS sequence"/>
</dbReference>
<feature type="domain" description="4Fe-4S ferredoxin-type" evidence="3">
    <location>
        <begin position="26"/>
        <end position="57"/>
    </location>
</feature>
<dbReference type="InterPro" id="IPR004453">
    <property type="entry name" value="QueG"/>
</dbReference>
<dbReference type="SUPFAM" id="SSF54862">
    <property type="entry name" value="4Fe-4S ferredoxins"/>
    <property type="match status" value="1"/>
</dbReference>
<keyword evidence="6" id="KW-1185">Reference proteome</keyword>
<dbReference type="PANTHER" id="PTHR30002">
    <property type="entry name" value="EPOXYQUEUOSINE REDUCTASE"/>
    <property type="match status" value="1"/>
</dbReference>
<protein>
    <recommendedName>
        <fullName evidence="3">4Fe-4S ferredoxin-type domain-containing protein</fullName>
    </recommendedName>
</protein>
<dbReference type="GeneID" id="17298702"/>
<gene>
    <name evidence="4" type="ORF">GUITHDRAFT_111884</name>
</gene>
<reference evidence="5" key="3">
    <citation type="submission" date="2015-06" db="UniProtKB">
        <authorList>
            <consortium name="EnsemblProtists"/>
        </authorList>
    </citation>
    <scope>IDENTIFICATION</scope>
</reference>
<dbReference type="EMBL" id="JH993019">
    <property type="protein sequence ID" value="EKX42029.1"/>
    <property type="molecule type" value="Genomic_DNA"/>
</dbReference>
<feature type="region of interest" description="Disordered" evidence="2">
    <location>
        <begin position="199"/>
        <end position="227"/>
    </location>
</feature>
<dbReference type="GO" id="GO:0051539">
    <property type="term" value="F:4 iron, 4 sulfur cluster binding"/>
    <property type="evidence" value="ECO:0007669"/>
    <property type="project" value="UniProtKB-KW"/>
</dbReference>
<dbReference type="GO" id="GO:0008616">
    <property type="term" value="P:tRNA queuosine(34) biosynthetic process"/>
    <property type="evidence" value="ECO:0007669"/>
    <property type="project" value="InterPro"/>
</dbReference>
<dbReference type="Gene3D" id="3.30.70.20">
    <property type="match status" value="1"/>
</dbReference>
<dbReference type="STRING" id="905079.L1J1L2"/>
<dbReference type="InterPro" id="IPR017896">
    <property type="entry name" value="4Fe4S_Fe-S-bd"/>
</dbReference>
<dbReference type="RefSeq" id="XP_005829009.1">
    <property type="nucleotide sequence ID" value="XM_005828952.1"/>
</dbReference>
<dbReference type="InterPro" id="IPR017900">
    <property type="entry name" value="4Fe4S_Fe_S_CS"/>
</dbReference>
<keyword evidence="1" id="KW-0411">Iron-sulfur</keyword>
<keyword evidence="1" id="KW-0004">4Fe-4S</keyword>
<dbReference type="PaxDb" id="55529-EKX42029"/>
<accession>L1J1L2</accession>
<evidence type="ECO:0000313" key="4">
    <source>
        <dbReference type="EMBL" id="EKX42029.1"/>
    </source>
</evidence>
<dbReference type="HOGENOM" id="CLU_106504_0_0_1"/>
<keyword evidence="1" id="KW-0479">Metal-binding</keyword>
<dbReference type="Pfam" id="PF13484">
    <property type="entry name" value="Fer4_16"/>
    <property type="match status" value="1"/>
</dbReference>
<evidence type="ECO:0000256" key="1">
    <source>
        <dbReference type="ARBA" id="ARBA00022485"/>
    </source>
</evidence>
<dbReference type="AlphaFoldDB" id="L1J1L2"/>
<dbReference type="PROSITE" id="PS51379">
    <property type="entry name" value="4FE4S_FER_2"/>
    <property type="match status" value="1"/>
</dbReference>
<dbReference type="OrthoDB" id="448200at2759"/>